<dbReference type="AlphaFoldDB" id="A0A2K2CMV4"/>
<proteinExistence type="predicted"/>
<dbReference type="EnsemblPlants" id="PNT63357">
    <property type="protein sequence ID" value="PNT63357"/>
    <property type="gene ID" value="BRADI_4g14627v3"/>
</dbReference>
<protein>
    <submittedName>
        <fullName evidence="2 3">Uncharacterized protein</fullName>
    </submittedName>
</protein>
<feature type="region of interest" description="Disordered" evidence="1">
    <location>
        <begin position="1"/>
        <end position="51"/>
    </location>
</feature>
<reference evidence="2 3" key="1">
    <citation type="journal article" date="2010" name="Nature">
        <title>Genome sequencing and analysis of the model grass Brachypodium distachyon.</title>
        <authorList>
            <consortium name="International Brachypodium Initiative"/>
        </authorList>
    </citation>
    <scope>NUCLEOTIDE SEQUENCE [LARGE SCALE GENOMIC DNA]</scope>
    <source>
        <strain evidence="2 3">Bd21</strain>
    </source>
</reference>
<evidence type="ECO:0000313" key="3">
    <source>
        <dbReference type="EnsemblPlants" id="PNT63357"/>
    </source>
</evidence>
<organism evidence="2">
    <name type="scientific">Brachypodium distachyon</name>
    <name type="common">Purple false brome</name>
    <name type="synonym">Trachynia distachya</name>
    <dbReference type="NCBI Taxonomy" id="15368"/>
    <lineage>
        <taxon>Eukaryota</taxon>
        <taxon>Viridiplantae</taxon>
        <taxon>Streptophyta</taxon>
        <taxon>Embryophyta</taxon>
        <taxon>Tracheophyta</taxon>
        <taxon>Spermatophyta</taxon>
        <taxon>Magnoliopsida</taxon>
        <taxon>Liliopsida</taxon>
        <taxon>Poales</taxon>
        <taxon>Poaceae</taxon>
        <taxon>BOP clade</taxon>
        <taxon>Pooideae</taxon>
        <taxon>Stipodae</taxon>
        <taxon>Brachypodieae</taxon>
        <taxon>Brachypodium</taxon>
    </lineage>
</organism>
<gene>
    <name evidence="2" type="ORF">BRADI_4g14627v3</name>
</gene>
<accession>A0A2K2CMV4</accession>
<evidence type="ECO:0000313" key="4">
    <source>
        <dbReference type="Proteomes" id="UP000008810"/>
    </source>
</evidence>
<dbReference type="EMBL" id="CM000883">
    <property type="protein sequence ID" value="PNT63357.1"/>
    <property type="molecule type" value="Genomic_DNA"/>
</dbReference>
<dbReference type="Proteomes" id="UP000008810">
    <property type="component" value="Chromosome 4"/>
</dbReference>
<sequence length="103" mass="11383">MHPVGDGGEQRRGGAQPETRRNTAVASREERRRAGPGEETSREPERGGGLWVDSNKLQGCFCKMISHANLFGTEGVASDSSTAPRRYMHHKIACQLEILFCQK</sequence>
<feature type="compositionally biased region" description="Basic and acidic residues" evidence="1">
    <location>
        <begin position="27"/>
        <end position="46"/>
    </location>
</feature>
<evidence type="ECO:0000313" key="2">
    <source>
        <dbReference type="EMBL" id="PNT63357.1"/>
    </source>
</evidence>
<keyword evidence="4" id="KW-1185">Reference proteome</keyword>
<evidence type="ECO:0000256" key="1">
    <source>
        <dbReference type="SAM" id="MobiDB-lite"/>
    </source>
</evidence>
<reference evidence="2" key="2">
    <citation type="submission" date="2017-06" db="EMBL/GenBank/DDBJ databases">
        <title>WGS assembly of Brachypodium distachyon.</title>
        <authorList>
            <consortium name="The International Brachypodium Initiative"/>
            <person name="Lucas S."/>
            <person name="Harmon-Smith M."/>
            <person name="Lail K."/>
            <person name="Tice H."/>
            <person name="Grimwood J."/>
            <person name="Bruce D."/>
            <person name="Barry K."/>
            <person name="Shu S."/>
            <person name="Lindquist E."/>
            <person name="Wang M."/>
            <person name="Pitluck S."/>
            <person name="Vogel J.P."/>
            <person name="Garvin D.F."/>
            <person name="Mockler T.C."/>
            <person name="Schmutz J."/>
            <person name="Rokhsar D."/>
            <person name="Bevan M.W."/>
        </authorList>
    </citation>
    <scope>NUCLEOTIDE SEQUENCE</scope>
    <source>
        <strain evidence="2">Bd21</strain>
    </source>
</reference>
<dbReference type="Gramene" id="PNT63357">
    <property type="protein sequence ID" value="PNT63357"/>
    <property type="gene ID" value="BRADI_4g14627v3"/>
</dbReference>
<reference evidence="3" key="3">
    <citation type="submission" date="2018-08" db="UniProtKB">
        <authorList>
            <consortium name="EnsemblPlants"/>
        </authorList>
    </citation>
    <scope>IDENTIFICATION</scope>
    <source>
        <strain evidence="3">cv. Bd21</strain>
    </source>
</reference>
<dbReference type="InParanoid" id="A0A2K2CMV4"/>
<name>A0A2K2CMV4_BRADI</name>